<name>A0A1D2QLH6_9GAMM</name>
<accession>A0A1D2QLH6</accession>
<evidence type="ECO:0000313" key="1">
    <source>
        <dbReference type="EMBL" id="ODS22423.1"/>
    </source>
</evidence>
<dbReference type="AlphaFoldDB" id="A0A1D2QLH6"/>
<organism evidence="1 2">
    <name type="scientific">Candidatus Endobugula sertula</name>
    <name type="common">Bugula neritina bacterial symbiont</name>
    <dbReference type="NCBI Taxonomy" id="62101"/>
    <lineage>
        <taxon>Bacteria</taxon>
        <taxon>Pseudomonadati</taxon>
        <taxon>Pseudomonadota</taxon>
        <taxon>Gammaproteobacteria</taxon>
        <taxon>Cellvibrionales</taxon>
        <taxon>Cellvibrionaceae</taxon>
        <taxon>Candidatus Endobugula</taxon>
    </lineage>
</organism>
<gene>
    <name evidence="1" type="ORF">AB835_14245</name>
</gene>
<proteinExistence type="predicted"/>
<evidence type="ECO:0000313" key="2">
    <source>
        <dbReference type="Proteomes" id="UP000242502"/>
    </source>
</evidence>
<reference evidence="1 2" key="1">
    <citation type="journal article" date="2016" name="Appl. Environ. Microbiol.">
        <title>Lack of Overt Genome Reduction in the Bryostatin-Producing Bryozoan Symbiont "Candidatus Endobugula sertula".</title>
        <authorList>
            <person name="Miller I.J."/>
            <person name="Vanee N."/>
            <person name="Fong S.S."/>
            <person name="Lim-Fong G.E."/>
            <person name="Kwan J.C."/>
        </authorList>
    </citation>
    <scope>NUCLEOTIDE SEQUENCE [LARGE SCALE GENOMIC DNA]</scope>
    <source>
        <strain evidence="1">AB1-4</strain>
    </source>
</reference>
<dbReference type="Proteomes" id="UP000242502">
    <property type="component" value="Unassembled WGS sequence"/>
</dbReference>
<dbReference type="EMBL" id="MDLC01000083">
    <property type="protein sequence ID" value="ODS22423.1"/>
    <property type="molecule type" value="Genomic_DNA"/>
</dbReference>
<protein>
    <submittedName>
        <fullName evidence="1">Uncharacterized protein</fullName>
    </submittedName>
</protein>
<comment type="caution">
    <text evidence="1">The sequence shown here is derived from an EMBL/GenBank/DDBJ whole genome shotgun (WGS) entry which is preliminary data.</text>
</comment>
<dbReference type="STRING" id="62101.AB835_14245"/>
<sequence length="96" mass="11442">MSKQKCNSAARLRQLKSAHQQFRQSLNERLMAFDDLLYNQQQAYTFYSRAMLALAQEEEEPSLWVIGALVFDRRLRQESENLTHQLQEIRQFAKLH</sequence>